<dbReference type="OMA" id="ITIRTCN"/>
<proteinExistence type="predicted"/>
<dbReference type="PANTHER" id="PTHR22899">
    <property type="entry name" value="CYCLIN-RELATED F-BOX FAMILY"/>
    <property type="match status" value="1"/>
</dbReference>
<dbReference type="EMBL" id="GL379824">
    <property type="protein sequence ID" value="EGT48986.1"/>
    <property type="molecule type" value="Genomic_DNA"/>
</dbReference>
<keyword evidence="3" id="KW-1185">Reference proteome</keyword>
<accession>G0N079</accession>
<dbReference type="InParanoid" id="G0N079"/>
<dbReference type="Proteomes" id="UP000008068">
    <property type="component" value="Unassembled WGS sequence"/>
</dbReference>
<dbReference type="InterPro" id="IPR012885">
    <property type="entry name" value="F-box_Sdz-33"/>
</dbReference>
<dbReference type="FunCoup" id="G0N079">
    <property type="interactions" value="1075"/>
</dbReference>
<dbReference type="InterPro" id="IPR053222">
    <property type="entry name" value="Zygotic_Embryogenesis-Asso"/>
</dbReference>
<dbReference type="Pfam" id="PF00646">
    <property type="entry name" value="F-box"/>
    <property type="match status" value="1"/>
</dbReference>
<dbReference type="InterPro" id="IPR001810">
    <property type="entry name" value="F-box_dom"/>
</dbReference>
<evidence type="ECO:0000313" key="2">
    <source>
        <dbReference type="EMBL" id="EGT48986.1"/>
    </source>
</evidence>
<dbReference type="PROSITE" id="PS50181">
    <property type="entry name" value="FBOX"/>
    <property type="match status" value="1"/>
</dbReference>
<dbReference type="AlphaFoldDB" id="G0N079"/>
<sequence length="346" mass="40453">MVAPSFPLLKLPLAEVRNTLLIMTPVEILKLSFLSKKCKNVVKCLNKYKQNVEVKIGDNITIRTCNSYGVNCTFYNGPNWENDNLEVRRQLGAPRLVQCSWRDGEGGDDDHGDVKNINFNMRDWLEHLKYIFNCPELSQLLLEDNSHRFDPDRLKEVFQNCTELRVFGINSFQFNRMILKNFLPVKRLYVAPDIFEDSKIPNQLLIQNFDTLSIDFRPEAPVSLEQLTIINSKSIWLNDVMNLENIMNKFIKLWMKGSNPRLEFVLVDNSIGQTEIDLNAMMSGIQRCVIPTNRRRQYFSSGWFYREVPNEGIDFYRHDGTKAKIVVKDSYELNMFVLHDHCILWL</sequence>
<dbReference type="Pfam" id="PF07735">
    <property type="entry name" value="FBA_2"/>
    <property type="match status" value="1"/>
</dbReference>
<gene>
    <name evidence="2" type="ORF">CAEBREN_15547</name>
</gene>
<feature type="domain" description="F-box" evidence="1">
    <location>
        <begin position="5"/>
        <end position="51"/>
    </location>
</feature>
<organism evidence="3">
    <name type="scientific">Caenorhabditis brenneri</name>
    <name type="common">Nematode worm</name>
    <dbReference type="NCBI Taxonomy" id="135651"/>
    <lineage>
        <taxon>Eukaryota</taxon>
        <taxon>Metazoa</taxon>
        <taxon>Ecdysozoa</taxon>
        <taxon>Nematoda</taxon>
        <taxon>Chromadorea</taxon>
        <taxon>Rhabditida</taxon>
        <taxon>Rhabditina</taxon>
        <taxon>Rhabditomorpha</taxon>
        <taxon>Rhabditoidea</taxon>
        <taxon>Rhabditidae</taxon>
        <taxon>Peloderinae</taxon>
        <taxon>Caenorhabditis</taxon>
    </lineage>
</organism>
<name>G0N079_CAEBE</name>
<evidence type="ECO:0000259" key="1">
    <source>
        <dbReference type="PROSITE" id="PS50181"/>
    </source>
</evidence>
<evidence type="ECO:0000313" key="3">
    <source>
        <dbReference type="Proteomes" id="UP000008068"/>
    </source>
</evidence>
<protein>
    <recommendedName>
        <fullName evidence="1">F-box domain-containing protein</fullName>
    </recommendedName>
</protein>
<dbReference type="PANTHER" id="PTHR22899:SF0">
    <property type="entry name" value="F-BOX ASSOCIATED DOMAIN-CONTAINING PROTEIN-RELATED"/>
    <property type="match status" value="1"/>
</dbReference>
<reference evidence="3" key="1">
    <citation type="submission" date="2011-07" db="EMBL/GenBank/DDBJ databases">
        <authorList>
            <consortium name="Caenorhabditis brenneri Sequencing and Analysis Consortium"/>
            <person name="Wilson R.K."/>
        </authorList>
    </citation>
    <scope>NUCLEOTIDE SEQUENCE [LARGE SCALE GENOMIC DNA]</scope>
    <source>
        <strain evidence="3">PB2801</strain>
    </source>
</reference>
<dbReference type="HOGENOM" id="CLU_028840_1_3_1"/>